<keyword evidence="1" id="KW-0805">Transcription regulation</keyword>
<reference evidence="5 6" key="1">
    <citation type="submission" date="2022-10" db="EMBL/GenBank/DDBJ databases">
        <title>Defluviimonas sp. nov., isolated from ocean surface sediments.</title>
        <authorList>
            <person name="He W."/>
            <person name="Wang L."/>
            <person name="Zhang D.-F."/>
        </authorList>
    </citation>
    <scope>NUCLEOTIDE SEQUENCE [LARGE SCALE GENOMIC DNA]</scope>
    <source>
        <strain evidence="5 6">WL0024</strain>
    </source>
</reference>
<dbReference type="Proteomes" id="UP001209535">
    <property type="component" value="Unassembled WGS sequence"/>
</dbReference>
<dbReference type="PANTHER" id="PTHR11019:SF159">
    <property type="entry name" value="TRANSCRIPTIONAL REGULATOR-RELATED"/>
    <property type="match status" value="1"/>
</dbReference>
<evidence type="ECO:0000256" key="2">
    <source>
        <dbReference type="ARBA" id="ARBA00023125"/>
    </source>
</evidence>
<accession>A0ABT2WY33</accession>
<gene>
    <name evidence="5" type="ORF">OEZ60_01030</name>
</gene>
<dbReference type="Pfam" id="PF02311">
    <property type="entry name" value="AraC_binding"/>
    <property type="match status" value="1"/>
</dbReference>
<protein>
    <submittedName>
        <fullName evidence="5">Helix-turn-helix transcriptional regulator</fullName>
    </submittedName>
</protein>
<dbReference type="RefSeq" id="WP_263332324.1">
    <property type="nucleotide sequence ID" value="NZ_JAOVQO010000001.1"/>
</dbReference>
<dbReference type="InterPro" id="IPR018060">
    <property type="entry name" value="HTH_AraC"/>
</dbReference>
<dbReference type="SMART" id="SM00342">
    <property type="entry name" value="HTH_ARAC"/>
    <property type="match status" value="1"/>
</dbReference>
<dbReference type="Pfam" id="PF12833">
    <property type="entry name" value="HTH_18"/>
    <property type="match status" value="1"/>
</dbReference>
<comment type="caution">
    <text evidence="5">The sequence shown here is derived from an EMBL/GenBank/DDBJ whole genome shotgun (WGS) entry which is preliminary data.</text>
</comment>
<dbReference type="EMBL" id="JAOVQO010000001">
    <property type="protein sequence ID" value="MCU9846588.1"/>
    <property type="molecule type" value="Genomic_DNA"/>
</dbReference>
<dbReference type="InterPro" id="IPR003313">
    <property type="entry name" value="AraC-bd"/>
</dbReference>
<dbReference type="SUPFAM" id="SSF51182">
    <property type="entry name" value="RmlC-like cupins"/>
    <property type="match status" value="1"/>
</dbReference>
<feature type="domain" description="HTH araC/xylS-type" evidence="4">
    <location>
        <begin position="163"/>
        <end position="263"/>
    </location>
</feature>
<dbReference type="InterPro" id="IPR011051">
    <property type="entry name" value="RmlC_Cupin_sf"/>
</dbReference>
<proteinExistence type="predicted"/>
<keyword evidence="3" id="KW-0804">Transcription</keyword>
<evidence type="ECO:0000256" key="3">
    <source>
        <dbReference type="ARBA" id="ARBA00023163"/>
    </source>
</evidence>
<keyword evidence="6" id="KW-1185">Reference proteome</keyword>
<evidence type="ECO:0000313" key="6">
    <source>
        <dbReference type="Proteomes" id="UP001209535"/>
    </source>
</evidence>
<dbReference type="CDD" id="cd06124">
    <property type="entry name" value="cupin_NimR-like_N"/>
    <property type="match status" value="1"/>
</dbReference>
<evidence type="ECO:0000313" key="5">
    <source>
        <dbReference type="EMBL" id="MCU9846588.1"/>
    </source>
</evidence>
<keyword evidence="2" id="KW-0238">DNA-binding</keyword>
<name>A0ABT2WY33_9RHOB</name>
<dbReference type="SUPFAM" id="SSF46689">
    <property type="entry name" value="Homeodomain-like"/>
    <property type="match status" value="2"/>
</dbReference>
<evidence type="ECO:0000256" key="1">
    <source>
        <dbReference type="ARBA" id="ARBA00023015"/>
    </source>
</evidence>
<evidence type="ECO:0000259" key="4">
    <source>
        <dbReference type="PROSITE" id="PS01124"/>
    </source>
</evidence>
<sequence>MSVEKLPDLDLPDFGDLVDAVRPVLSYGWRAEGAHRAAAHAPARGHIIQPRSGAYWVLTGEGTWLVPAGLAIWIPPGMHHEVYSHGSVMARILFVEPAHAGLLPARAGTVKVSPLLDALLSRTVDYGNAYPPEGPEARLARVMLDELAAMEFAPLPLPVSKEPRLARAMERVIAAPEANESIEDLAKAAGASPRTLARLFRAETGMTYTQWRTNLLLANALERLEKGASVTEVALDLGYASPSSFAFDCRSRLGVPPGKFRARSD</sequence>
<dbReference type="Gene3D" id="1.10.10.60">
    <property type="entry name" value="Homeodomain-like"/>
    <property type="match status" value="1"/>
</dbReference>
<dbReference type="PANTHER" id="PTHR11019">
    <property type="entry name" value="HTH-TYPE TRANSCRIPTIONAL REGULATOR NIMR"/>
    <property type="match status" value="1"/>
</dbReference>
<dbReference type="InterPro" id="IPR009057">
    <property type="entry name" value="Homeodomain-like_sf"/>
</dbReference>
<organism evidence="5 6">
    <name type="scientific">Albidovulum salinarum</name>
    <dbReference type="NCBI Taxonomy" id="2984153"/>
    <lineage>
        <taxon>Bacteria</taxon>
        <taxon>Pseudomonadati</taxon>
        <taxon>Pseudomonadota</taxon>
        <taxon>Alphaproteobacteria</taxon>
        <taxon>Rhodobacterales</taxon>
        <taxon>Paracoccaceae</taxon>
        <taxon>Albidovulum</taxon>
    </lineage>
</organism>
<dbReference type="PROSITE" id="PS01124">
    <property type="entry name" value="HTH_ARAC_FAMILY_2"/>
    <property type="match status" value="1"/>
</dbReference>